<feature type="transmembrane region" description="Helical" evidence="1">
    <location>
        <begin position="138"/>
        <end position="159"/>
    </location>
</feature>
<dbReference type="STRING" id="477690.SAMN05216474_1552"/>
<dbReference type="Proteomes" id="UP000236454">
    <property type="component" value="Unassembled WGS sequence"/>
</dbReference>
<evidence type="ECO:0000313" key="4">
    <source>
        <dbReference type="Proteomes" id="UP000236454"/>
    </source>
</evidence>
<evidence type="ECO:0000256" key="2">
    <source>
        <dbReference type="SAM" id="SignalP"/>
    </source>
</evidence>
<keyword evidence="1" id="KW-0812">Transmembrane</keyword>
<keyword evidence="2" id="KW-0732">Signal</keyword>
<dbReference type="OrthoDB" id="5491447at2"/>
<dbReference type="RefSeq" id="WP_090247896.1">
    <property type="nucleotide sequence ID" value="NZ_FPAS01000002.1"/>
</dbReference>
<keyword evidence="1" id="KW-1133">Transmembrane helix</keyword>
<name>A0A1I6ZQR2_9FLAO</name>
<dbReference type="EMBL" id="FPAS01000002">
    <property type="protein sequence ID" value="SFT65048.1"/>
    <property type="molecule type" value="Genomic_DNA"/>
</dbReference>
<evidence type="ECO:0000313" key="3">
    <source>
        <dbReference type="EMBL" id="SFT65048.1"/>
    </source>
</evidence>
<feature type="signal peptide" evidence="2">
    <location>
        <begin position="1"/>
        <end position="21"/>
    </location>
</feature>
<reference evidence="3 4" key="1">
    <citation type="submission" date="2016-10" db="EMBL/GenBank/DDBJ databases">
        <authorList>
            <person name="de Groot N.N."/>
        </authorList>
    </citation>
    <scope>NUCLEOTIDE SEQUENCE [LARGE SCALE GENOMIC DNA]</scope>
    <source>
        <strain evidence="3 4">CGMCC 1.7005</strain>
    </source>
</reference>
<keyword evidence="1" id="KW-0472">Membrane</keyword>
<keyword evidence="4" id="KW-1185">Reference proteome</keyword>
<organism evidence="3 4">
    <name type="scientific">Lishizhenia tianjinensis</name>
    <dbReference type="NCBI Taxonomy" id="477690"/>
    <lineage>
        <taxon>Bacteria</taxon>
        <taxon>Pseudomonadati</taxon>
        <taxon>Bacteroidota</taxon>
        <taxon>Flavobacteriia</taxon>
        <taxon>Flavobacteriales</taxon>
        <taxon>Crocinitomicaceae</taxon>
        <taxon>Lishizhenia</taxon>
    </lineage>
</organism>
<protein>
    <recommendedName>
        <fullName evidence="5">DUF4129 domain-containing protein</fullName>
    </recommendedName>
</protein>
<feature type="chain" id="PRO_5014634450" description="DUF4129 domain-containing protein" evidence="2">
    <location>
        <begin position="22"/>
        <end position="289"/>
    </location>
</feature>
<dbReference type="AlphaFoldDB" id="A0A1I6ZQR2"/>
<proteinExistence type="predicted"/>
<evidence type="ECO:0008006" key="5">
    <source>
        <dbReference type="Google" id="ProtNLM"/>
    </source>
</evidence>
<sequence length="289" mass="33937">MSKVIAAILLLFAFASWGQDAELEKEWNKLQKELEYGEARRKSGPSYERIYPNKIEDYVDDEEGEGYTTPAENANDEEIIENRNSQFGPYTGDGGIKKNNRESVIKQAPTYEPDIPDLPEVEPLDVDPPKRWEISENIWQVILIILLLIIVVALLYYFLIRNVNTEGERQYVVPDLEEWNPEEVSKSELEILLEKALEKEDYRQCVRVYYTFILQSLIKKGWIKYKQDKTNVHYQIEMMHRPVNAEFSKAVRLYELVWYGHYDINALIYQSLEPELKALYKKIDANEGE</sequence>
<evidence type="ECO:0000256" key="1">
    <source>
        <dbReference type="SAM" id="Phobius"/>
    </source>
</evidence>
<accession>A0A1I6ZQR2</accession>
<gene>
    <name evidence="3" type="ORF">SAMN05216474_1552</name>
</gene>